<dbReference type="Pfam" id="PF14239">
    <property type="entry name" value="RRXRR"/>
    <property type="match status" value="1"/>
</dbReference>
<dbReference type="SMR" id="A0A1Y3UUD5"/>
<organism evidence="3 4">
    <name type="scientific">Enterococcus cecorum</name>
    <dbReference type="NCBI Taxonomy" id="44008"/>
    <lineage>
        <taxon>Bacteria</taxon>
        <taxon>Bacillati</taxon>
        <taxon>Bacillota</taxon>
        <taxon>Bacilli</taxon>
        <taxon>Lactobacillales</taxon>
        <taxon>Enterococcaceae</taxon>
        <taxon>Enterococcus</taxon>
    </lineage>
</organism>
<dbReference type="GO" id="GO:0004519">
    <property type="term" value="F:endonuclease activity"/>
    <property type="evidence" value="ECO:0007669"/>
    <property type="project" value="UniProtKB-KW"/>
</dbReference>
<dbReference type="SMART" id="SM00507">
    <property type="entry name" value="HNHc"/>
    <property type="match status" value="1"/>
</dbReference>
<dbReference type="Proteomes" id="UP000196074">
    <property type="component" value="Unassembled WGS sequence"/>
</dbReference>
<keyword evidence="3" id="KW-0255">Endonuclease</keyword>
<evidence type="ECO:0000313" key="2">
    <source>
        <dbReference type="EMBL" id="MDT2796663.1"/>
    </source>
</evidence>
<accession>A0A1Y3UUD5</accession>
<dbReference type="CDD" id="cd00085">
    <property type="entry name" value="HNHc"/>
    <property type="match status" value="1"/>
</dbReference>
<evidence type="ECO:0000313" key="3">
    <source>
        <dbReference type="EMBL" id="OUQ09625.1"/>
    </source>
</evidence>
<dbReference type="InterPro" id="IPR052892">
    <property type="entry name" value="NA-targeting_endonuclease"/>
</dbReference>
<dbReference type="RefSeq" id="WP_016250486.1">
    <property type="nucleotide sequence ID" value="NZ_AP035890.1"/>
</dbReference>
<comment type="caution">
    <text evidence="3">The sequence shown here is derived from an EMBL/GenBank/DDBJ whole genome shotgun (WGS) entry which is preliminary data.</text>
</comment>
<dbReference type="InterPro" id="IPR047693">
    <property type="entry name" value="RNA-guided_IscB-like"/>
</dbReference>
<dbReference type="PANTHER" id="PTHR33877">
    <property type="entry name" value="SLL1193 PROTEIN"/>
    <property type="match status" value="1"/>
</dbReference>
<sequence>MVYVLSINNEPLMPCSNVIARLLLKQGKAKVKYREPFTIKLTYETTTYTQPLTLGVDTGSQTFATAVTNGKGNILYTSEVVLREDKNHSIKKKMDQRRMYRRNRRNRKTRYRKARFNNRKNSKRKNRFSPTMTSKLHSHQKEIEFIKSILPIAKLILETGTFDPHLMKNPSLANLKVKPWGYQQGPNYGFENMKARILARDNHTCQICKKKPKNERLEVHHIIFRSQGGSDEENNLVTVCHSCHVELHKGLIHPNFEGSLKNALKYATQMNSIRVQLLKLYPDAIETFGYVTKANRLNLGLPKEHYVDAAVIATAGNQVNFACNLMIKRCIPKGDFQRTKGIRSEKIIPKGKIDGFKKYDKVRYFGNEYFVKGRMTTGYIQLMNIYGEKISFNHMPKGFKTPKTKNCQRISARKTWITTTEPLIKNIA</sequence>
<keyword evidence="3" id="KW-0540">Nuclease</keyword>
<reference evidence="2" key="3">
    <citation type="submission" date="2023-03" db="EMBL/GenBank/DDBJ databases">
        <authorList>
            <person name="Shen W."/>
            <person name="Cai J."/>
        </authorList>
    </citation>
    <scope>NUCLEOTIDE SEQUENCE</scope>
    <source>
        <strain evidence="2">B245-2</strain>
    </source>
</reference>
<dbReference type="Pfam" id="PF01844">
    <property type="entry name" value="HNH"/>
    <property type="match status" value="1"/>
</dbReference>
<name>A0A1Y3UUD5_9ENTE</name>
<dbReference type="GeneID" id="60872909"/>
<dbReference type="Gene3D" id="1.10.30.50">
    <property type="match status" value="1"/>
</dbReference>
<dbReference type="Proteomes" id="UP001255696">
    <property type="component" value="Unassembled WGS sequence"/>
</dbReference>
<keyword evidence="3" id="KW-0378">Hydrolase</keyword>
<dbReference type="InterPro" id="IPR025938">
    <property type="entry name" value="RRXRR_dom"/>
</dbReference>
<gene>
    <name evidence="2" type="primary">iscB</name>
    <name evidence="3" type="ORF">B5E88_09250</name>
    <name evidence="2" type="ORF">P7H47_05325</name>
</gene>
<protein>
    <submittedName>
        <fullName evidence="3">HNH endonuclease</fullName>
    </submittedName>
    <submittedName>
        <fullName evidence="2">RNA-guided endonuclease IscB</fullName>
    </submittedName>
</protein>
<dbReference type="EMBL" id="JARQBI010000009">
    <property type="protein sequence ID" value="MDT2796663.1"/>
    <property type="molecule type" value="Genomic_DNA"/>
</dbReference>
<dbReference type="InterPro" id="IPR002711">
    <property type="entry name" value="HNH"/>
</dbReference>
<evidence type="ECO:0000259" key="1">
    <source>
        <dbReference type="SMART" id="SM00507"/>
    </source>
</evidence>
<dbReference type="GO" id="GO:0003676">
    <property type="term" value="F:nucleic acid binding"/>
    <property type="evidence" value="ECO:0007669"/>
    <property type="project" value="InterPro"/>
</dbReference>
<dbReference type="EMBL" id="NFLC01000019">
    <property type="protein sequence ID" value="OUQ09625.1"/>
    <property type="molecule type" value="Genomic_DNA"/>
</dbReference>
<reference evidence="4" key="1">
    <citation type="submission" date="2017-04" db="EMBL/GenBank/DDBJ databases">
        <title>Function of individual gut microbiota members based on whole genome sequencing of pure cultures obtained from chicken caecum.</title>
        <authorList>
            <person name="Medvecky M."/>
            <person name="Cejkova D."/>
            <person name="Polansky O."/>
            <person name="Karasova D."/>
            <person name="Kubasova T."/>
            <person name="Cizek A."/>
            <person name="Rychlik I."/>
        </authorList>
    </citation>
    <scope>NUCLEOTIDE SEQUENCE [LARGE SCALE GENOMIC DNA]</scope>
    <source>
        <strain evidence="4">An144</strain>
    </source>
</reference>
<reference evidence="3" key="2">
    <citation type="journal article" date="2018" name="BMC Genomics">
        <title>Whole genome sequencing and function prediction of 133 gut anaerobes isolated from chicken caecum in pure cultures.</title>
        <authorList>
            <person name="Medvecky M."/>
            <person name="Cejkova D."/>
            <person name="Polansky O."/>
            <person name="Karasova D."/>
            <person name="Kubasova T."/>
            <person name="Cizek A."/>
            <person name="Rychlik I."/>
        </authorList>
    </citation>
    <scope>NUCLEOTIDE SEQUENCE</scope>
    <source>
        <strain evidence="3">An144</strain>
    </source>
</reference>
<dbReference type="PANTHER" id="PTHR33877:SF2">
    <property type="entry name" value="OS07G0170200 PROTEIN"/>
    <property type="match status" value="1"/>
</dbReference>
<proteinExistence type="predicted"/>
<dbReference type="NCBIfam" id="NF040563">
    <property type="entry name" value="guided_IscB"/>
    <property type="match status" value="1"/>
</dbReference>
<dbReference type="GO" id="GO:0008270">
    <property type="term" value="F:zinc ion binding"/>
    <property type="evidence" value="ECO:0007669"/>
    <property type="project" value="InterPro"/>
</dbReference>
<evidence type="ECO:0000313" key="4">
    <source>
        <dbReference type="Proteomes" id="UP000196074"/>
    </source>
</evidence>
<feature type="domain" description="HNH nuclease" evidence="1">
    <location>
        <begin position="192"/>
        <end position="245"/>
    </location>
</feature>
<dbReference type="InterPro" id="IPR003615">
    <property type="entry name" value="HNH_nuc"/>
</dbReference>
<dbReference type="AlphaFoldDB" id="A0A1Y3UUD5"/>